<accession>A0A9W7FFM1</accession>
<dbReference type="SMART" id="SM00553">
    <property type="entry name" value="SEP"/>
    <property type="match status" value="1"/>
</dbReference>
<feature type="domain" description="SEP" evidence="3">
    <location>
        <begin position="68"/>
        <end position="132"/>
    </location>
</feature>
<keyword evidence="5" id="KW-1185">Reference proteome</keyword>
<dbReference type="PANTHER" id="PTHR23333:SF20">
    <property type="entry name" value="NSFL1 COFACTOR P47"/>
    <property type="match status" value="1"/>
</dbReference>
<dbReference type="PANTHER" id="PTHR23333">
    <property type="entry name" value="UBX DOMAIN CONTAINING PROTEIN"/>
    <property type="match status" value="1"/>
</dbReference>
<feature type="compositionally biased region" description="Gly residues" evidence="1">
    <location>
        <begin position="28"/>
        <end position="37"/>
    </location>
</feature>
<evidence type="ECO:0000259" key="3">
    <source>
        <dbReference type="PROSITE" id="PS51399"/>
    </source>
</evidence>
<dbReference type="Gene3D" id="3.10.20.90">
    <property type="entry name" value="Phosphatidylinositol 3-kinase Catalytic Subunit, Chain A, domain 1"/>
    <property type="match status" value="1"/>
</dbReference>
<evidence type="ECO:0000256" key="1">
    <source>
        <dbReference type="SAM" id="MobiDB-lite"/>
    </source>
</evidence>
<dbReference type="PROSITE" id="PS51399">
    <property type="entry name" value="SEP"/>
    <property type="match status" value="1"/>
</dbReference>
<dbReference type="InterPro" id="IPR029071">
    <property type="entry name" value="Ubiquitin-like_domsf"/>
</dbReference>
<organism evidence="4 5">
    <name type="scientific">Triparma laevis f. longispina</name>
    <dbReference type="NCBI Taxonomy" id="1714387"/>
    <lineage>
        <taxon>Eukaryota</taxon>
        <taxon>Sar</taxon>
        <taxon>Stramenopiles</taxon>
        <taxon>Ochrophyta</taxon>
        <taxon>Bolidophyceae</taxon>
        <taxon>Parmales</taxon>
        <taxon>Triparmaceae</taxon>
        <taxon>Triparma</taxon>
    </lineage>
</organism>
<dbReference type="EMBL" id="BRXW01000162">
    <property type="protein sequence ID" value="GMI11394.1"/>
    <property type="molecule type" value="Genomic_DNA"/>
</dbReference>
<reference evidence="5" key="1">
    <citation type="journal article" date="2023" name="Commun. Biol.">
        <title>Genome analysis of Parmales, the sister group of diatoms, reveals the evolutionary specialization of diatoms from phago-mixotrophs to photoautotrophs.</title>
        <authorList>
            <person name="Ban H."/>
            <person name="Sato S."/>
            <person name="Yoshikawa S."/>
            <person name="Yamada K."/>
            <person name="Nakamura Y."/>
            <person name="Ichinomiya M."/>
            <person name="Sato N."/>
            <person name="Blanc-Mathieu R."/>
            <person name="Endo H."/>
            <person name="Kuwata A."/>
            <person name="Ogata H."/>
        </authorList>
    </citation>
    <scope>NUCLEOTIDE SEQUENCE [LARGE SCALE GENOMIC DNA]</scope>
    <source>
        <strain evidence="5">NIES 3700</strain>
    </source>
</reference>
<protein>
    <submittedName>
        <fullName evidence="4">Uncharacterized protein</fullName>
    </submittedName>
</protein>
<dbReference type="OrthoDB" id="25887at2759"/>
<dbReference type="GO" id="GO:0005634">
    <property type="term" value="C:nucleus"/>
    <property type="evidence" value="ECO:0007669"/>
    <property type="project" value="TreeGrafter"/>
</dbReference>
<name>A0A9W7FFM1_9STRA</name>
<dbReference type="InterPro" id="IPR001012">
    <property type="entry name" value="UBX_dom"/>
</dbReference>
<proteinExistence type="predicted"/>
<evidence type="ECO:0000313" key="4">
    <source>
        <dbReference type="EMBL" id="GMI11394.1"/>
    </source>
</evidence>
<dbReference type="GO" id="GO:0031468">
    <property type="term" value="P:nuclear membrane reassembly"/>
    <property type="evidence" value="ECO:0007669"/>
    <property type="project" value="TreeGrafter"/>
</dbReference>
<dbReference type="GO" id="GO:0043161">
    <property type="term" value="P:proteasome-mediated ubiquitin-dependent protein catabolic process"/>
    <property type="evidence" value="ECO:0007669"/>
    <property type="project" value="TreeGrafter"/>
</dbReference>
<feature type="compositionally biased region" description="Basic and acidic residues" evidence="1">
    <location>
        <begin position="1"/>
        <end position="13"/>
    </location>
</feature>
<sequence>MPRIATLHDKKDDSDAEEDAGNSRYVGGTDGRGGGSGLAVLPNSSDLPDDPMGKLAAAAKPGQAGGSRPKHTIVMYANGFTVDDGQLRRLDDPLNKPFLQSLVTGVVPTELRDPKGGDVDLALQDRRGEDFQPKDYYKFSGEGNSLKADDEEDKTGMVSTDASNEIPTHDESQPTATLRVRLLTGKSLTVKLNTTHTIGQLIAYINGNGGADTDYFLMGGYPPQKYLDFEQSLGDAGLNGSQVQQKKA</sequence>
<evidence type="ECO:0000313" key="5">
    <source>
        <dbReference type="Proteomes" id="UP001165122"/>
    </source>
</evidence>
<dbReference type="GO" id="GO:0043130">
    <property type="term" value="F:ubiquitin binding"/>
    <property type="evidence" value="ECO:0007669"/>
    <property type="project" value="TreeGrafter"/>
</dbReference>
<feature type="compositionally biased region" description="Polar residues" evidence="1">
    <location>
        <begin position="157"/>
        <end position="166"/>
    </location>
</feature>
<dbReference type="GO" id="GO:0005829">
    <property type="term" value="C:cytosol"/>
    <property type="evidence" value="ECO:0007669"/>
    <property type="project" value="TreeGrafter"/>
</dbReference>
<feature type="region of interest" description="Disordered" evidence="1">
    <location>
        <begin position="1"/>
        <end position="70"/>
    </location>
</feature>
<dbReference type="Pfam" id="PF00789">
    <property type="entry name" value="UBX"/>
    <property type="match status" value="1"/>
</dbReference>
<dbReference type="Pfam" id="PF08059">
    <property type="entry name" value="SEP"/>
    <property type="match status" value="1"/>
</dbReference>
<dbReference type="GO" id="GO:0007030">
    <property type="term" value="P:Golgi organization"/>
    <property type="evidence" value="ECO:0007669"/>
    <property type="project" value="TreeGrafter"/>
</dbReference>
<dbReference type="GO" id="GO:0061025">
    <property type="term" value="P:membrane fusion"/>
    <property type="evidence" value="ECO:0007669"/>
    <property type="project" value="TreeGrafter"/>
</dbReference>
<dbReference type="SUPFAM" id="SSF102848">
    <property type="entry name" value="NSFL1 (p97 ATPase) cofactor p47, SEP domain"/>
    <property type="match status" value="1"/>
</dbReference>
<dbReference type="GO" id="GO:0000045">
    <property type="term" value="P:autophagosome assembly"/>
    <property type="evidence" value="ECO:0007669"/>
    <property type="project" value="TreeGrafter"/>
</dbReference>
<gene>
    <name evidence="4" type="ORF">TrLO_g5155</name>
</gene>
<dbReference type="SUPFAM" id="SSF54236">
    <property type="entry name" value="Ubiquitin-like"/>
    <property type="match status" value="1"/>
</dbReference>
<feature type="domain" description="UBX" evidence="2">
    <location>
        <begin position="171"/>
        <end position="246"/>
    </location>
</feature>
<dbReference type="PROSITE" id="PS50033">
    <property type="entry name" value="UBX"/>
    <property type="match status" value="1"/>
</dbReference>
<dbReference type="AlphaFoldDB" id="A0A9W7FFM1"/>
<dbReference type="InterPro" id="IPR036241">
    <property type="entry name" value="NSFL1C_SEP_dom_sf"/>
</dbReference>
<dbReference type="Gene3D" id="3.30.420.210">
    <property type="entry name" value="SEP domain"/>
    <property type="match status" value="1"/>
</dbReference>
<comment type="caution">
    <text evidence="4">The sequence shown here is derived from an EMBL/GenBank/DDBJ whole genome shotgun (WGS) entry which is preliminary data.</text>
</comment>
<evidence type="ECO:0000259" key="2">
    <source>
        <dbReference type="PROSITE" id="PS50033"/>
    </source>
</evidence>
<feature type="region of interest" description="Disordered" evidence="1">
    <location>
        <begin position="132"/>
        <end position="174"/>
    </location>
</feature>
<dbReference type="Proteomes" id="UP001165122">
    <property type="component" value="Unassembled WGS sequence"/>
</dbReference>
<dbReference type="InterPro" id="IPR012989">
    <property type="entry name" value="SEP_domain"/>
</dbReference>